<reference evidence="1" key="1">
    <citation type="journal article" date="2021" name="Sci. Rep.">
        <title>Diploid genomic architecture of Nitzschia inconspicua, an elite biomass production diatom.</title>
        <authorList>
            <person name="Oliver A."/>
            <person name="Podell S."/>
            <person name="Pinowska A."/>
            <person name="Traller J.C."/>
            <person name="Smith S.R."/>
            <person name="McClure R."/>
            <person name="Beliaev A."/>
            <person name="Bohutskyi P."/>
            <person name="Hill E.A."/>
            <person name="Rabines A."/>
            <person name="Zheng H."/>
            <person name="Allen L.Z."/>
            <person name="Kuo A."/>
            <person name="Grigoriev I.V."/>
            <person name="Allen A.E."/>
            <person name="Hazlebeck D."/>
            <person name="Allen E.E."/>
        </authorList>
    </citation>
    <scope>NUCLEOTIDE SEQUENCE</scope>
    <source>
        <strain evidence="1">Hildebrandi</strain>
    </source>
</reference>
<gene>
    <name evidence="1" type="ORF">IV203_027359</name>
</gene>
<protein>
    <submittedName>
        <fullName evidence="1">Uncharacterized protein</fullName>
    </submittedName>
</protein>
<dbReference type="Proteomes" id="UP000693970">
    <property type="component" value="Unassembled WGS sequence"/>
</dbReference>
<accession>A0A9K3Q3G3</accession>
<proteinExistence type="predicted"/>
<name>A0A9K3Q3G3_9STRA</name>
<dbReference type="AlphaFoldDB" id="A0A9K3Q3G3"/>
<comment type="caution">
    <text evidence="1">The sequence shown here is derived from an EMBL/GenBank/DDBJ whole genome shotgun (WGS) entry which is preliminary data.</text>
</comment>
<dbReference type="OrthoDB" id="44251at2759"/>
<reference evidence="1" key="2">
    <citation type="submission" date="2021-04" db="EMBL/GenBank/DDBJ databases">
        <authorList>
            <person name="Podell S."/>
        </authorList>
    </citation>
    <scope>NUCLEOTIDE SEQUENCE</scope>
    <source>
        <strain evidence="1">Hildebrandi</strain>
    </source>
</reference>
<evidence type="ECO:0000313" key="2">
    <source>
        <dbReference type="Proteomes" id="UP000693970"/>
    </source>
</evidence>
<dbReference type="EMBL" id="JAGRRH010000005">
    <property type="protein sequence ID" value="KAG7369613.1"/>
    <property type="molecule type" value="Genomic_DNA"/>
</dbReference>
<keyword evidence="2" id="KW-1185">Reference proteome</keyword>
<sequence length="110" mass="12577">MLLTQYNDPNFILRCRCRCRYRKWQQRQEEEEEEVAVVAVHQLSLTADNIPACMLLMFSGVLHSLLGCHDIVCRVASMPCDVRDATASSMKPHGREPLLFCLAIELLDIV</sequence>
<organism evidence="1 2">
    <name type="scientific">Nitzschia inconspicua</name>
    <dbReference type="NCBI Taxonomy" id="303405"/>
    <lineage>
        <taxon>Eukaryota</taxon>
        <taxon>Sar</taxon>
        <taxon>Stramenopiles</taxon>
        <taxon>Ochrophyta</taxon>
        <taxon>Bacillariophyta</taxon>
        <taxon>Bacillariophyceae</taxon>
        <taxon>Bacillariophycidae</taxon>
        <taxon>Bacillariales</taxon>
        <taxon>Bacillariaceae</taxon>
        <taxon>Nitzschia</taxon>
    </lineage>
</organism>
<evidence type="ECO:0000313" key="1">
    <source>
        <dbReference type="EMBL" id="KAG7369613.1"/>
    </source>
</evidence>